<dbReference type="GO" id="GO:0003677">
    <property type="term" value="F:DNA binding"/>
    <property type="evidence" value="ECO:0007669"/>
    <property type="project" value="UniProtKB-UniRule"/>
</dbReference>
<gene>
    <name evidence="4" type="ORF">DFR50_103121</name>
</gene>
<dbReference type="AlphaFoldDB" id="A0A366FSW3"/>
<name>A0A366FSW3_9HYPH</name>
<evidence type="ECO:0000313" key="5">
    <source>
        <dbReference type="Proteomes" id="UP000253529"/>
    </source>
</evidence>
<dbReference type="EMBL" id="QNRK01000003">
    <property type="protein sequence ID" value="RBP17236.1"/>
    <property type="molecule type" value="Genomic_DNA"/>
</dbReference>
<accession>A0A366FSW3</accession>
<dbReference type="OrthoDB" id="9796019at2"/>
<feature type="domain" description="HTH tetR-type" evidence="3">
    <location>
        <begin position="15"/>
        <end position="75"/>
    </location>
</feature>
<evidence type="ECO:0000256" key="1">
    <source>
        <dbReference type="ARBA" id="ARBA00023125"/>
    </source>
</evidence>
<dbReference type="InterPro" id="IPR001647">
    <property type="entry name" value="HTH_TetR"/>
</dbReference>
<dbReference type="Proteomes" id="UP000253529">
    <property type="component" value="Unassembled WGS sequence"/>
</dbReference>
<evidence type="ECO:0000256" key="2">
    <source>
        <dbReference type="PROSITE-ProRule" id="PRU00335"/>
    </source>
</evidence>
<reference evidence="4 5" key="1">
    <citation type="submission" date="2018-06" db="EMBL/GenBank/DDBJ databases">
        <title>Genomic Encyclopedia of Type Strains, Phase IV (KMG-IV): sequencing the most valuable type-strain genomes for metagenomic binning, comparative biology and taxonomic classification.</title>
        <authorList>
            <person name="Goeker M."/>
        </authorList>
    </citation>
    <scope>NUCLEOTIDE SEQUENCE [LARGE SCALE GENOMIC DNA]</scope>
    <source>
        <strain evidence="4 5">DSM 24875</strain>
    </source>
</reference>
<evidence type="ECO:0000313" key="4">
    <source>
        <dbReference type="EMBL" id="RBP17236.1"/>
    </source>
</evidence>
<organism evidence="4 5">
    <name type="scientific">Roseiarcus fermentans</name>
    <dbReference type="NCBI Taxonomy" id="1473586"/>
    <lineage>
        <taxon>Bacteria</taxon>
        <taxon>Pseudomonadati</taxon>
        <taxon>Pseudomonadota</taxon>
        <taxon>Alphaproteobacteria</taxon>
        <taxon>Hyphomicrobiales</taxon>
        <taxon>Roseiarcaceae</taxon>
        <taxon>Roseiarcus</taxon>
    </lineage>
</organism>
<proteinExistence type="predicted"/>
<dbReference type="PROSITE" id="PS50977">
    <property type="entry name" value="HTH_TETR_2"/>
    <property type="match status" value="1"/>
</dbReference>
<dbReference type="Gene3D" id="1.10.357.10">
    <property type="entry name" value="Tetracycline Repressor, domain 2"/>
    <property type="match status" value="1"/>
</dbReference>
<feature type="DNA-binding region" description="H-T-H motif" evidence="2">
    <location>
        <begin position="38"/>
        <end position="57"/>
    </location>
</feature>
<protein>
    <submittedName>
        <fullName evidence="4">TetR family transcriptional regulator</fullName>
    </submittedName>
</protein>
<dbReference type="Pfam" id="PF00440">
    <property type="entry name" value="TetR_N"/>
    <property type="match status" value="1"/>
</dbReference>
<keyword evidence="1 2" id="KW-0238">DNA-binding</keyword>
<keyword evidence="5" id="KW-1185">Reference proteome</keyword>
<dbReference type="InterPro" id="IPR009057">
    <property type="entry name" value="Homeodomain-like_sf"/>
</dbReference>
<comment type="caution">
    <text evidence="4">The sequence shown here is derived from an EMBL/GenBank/DDBJ whole genome shotgun (WGS) entry which is preliminary data.</text>
</comment>
<dbReference type="RefSeq" id="WP_113887863.1">
    <property type="nucleotide sequence ID" value="NZ_QNRK01000003.1"/>
</dbReference>
<evidence type="ECO:0000259" key="3">
    <source>
        <dbReference type="PROSITE" id="PS50977"/>
    </source>
</evidence>
<dbReference type="SUPFAM" id="SSF46689">
    <property type="entry name" value="Homeodomain-like"/>
    <property type="match status" value="1"/>
</dbReference>
<sequence>MVTKVAGTIGARNPAVVRARVLAALGAIIERDGLARLGVNALAREAGCDKVLIYRYFGDLDGVCREFAQSRDFWWTLDDLVQGLDPAGLSRTRALQVLMRRHAAAIRSRPTTLAILAHELTERSTLAIALEEVRETRTLELFAWIGERFDLPAAVDLPAVSLLLGSAVNYLAARGRDVSVMGGVALRSDADWERILSAIDALIAGVVPPQ</sequence>